<keyword evidence="2" id="KW-1185">Reference proteome</keyword>
<dbReference type="Proteomes" id="UP000298416">
    <property type="component" value="Unassembled WGS sequence"/>
</dbReference>
<protein>
    <submittedName>
        <fullName evidence="1">Uncharacterized protein</fullName>
    </submittedName>
</protein>
<name>A0A8X8ZES3_SALSN</name>
<evidence type="ECO:0000313" key="1">
    <source>
        <dbReference type="EMBL" id="KAG6401339.1"/>
    </source>
</evidence>
<organism evidence="1">
    <name type="scientific">Salvia splendens</name>
    <name type="common">Scarlet sage</name>
    <dbReference type="NCBI Taxonomy" id="180675"/>
    <lineage>
        <taxon>Eukaryota</taxon>
        <taxon>Viridiplantae</taxon>
        <taxon>Streptophyta</taxon>
        <taxon>Embryophyta</taxon>
        <taxon>Tracheophyta</taxon>
        <taxon>Spermatophyta</taxon>
        <taxon>Magnoliopsida</taxon>
        <taxon>eudicotyledons</taxon>
        <taxon>Gunneridae</taxon>
        <taxon>Pentapetalae</taxon>
        <taxon>asterids</taxon>
        <taxon>lamiids</taxon>
        <taxon>Lamiales</taxon>
        <taxon>Lamiaceae</taxon>
        <taxon>Nepetoideae</taxon>
        <taxon>Mentheae</taxon>
        <taxon>Salviinae</taxon>
        <taxon>Salvia</taxon>
        <taxon>Salvia subgen. Calosphace</taxon>
        <taxon>core Calosphace</taxon>
    </lineage>
</organism>
<sequence length="180" mass="20109">MSWIWRTILLSRTTTEWKEDMAALGSALKDEMTAIRSTITENTVTMGTNVTEALATIRGDVSEEMAAIRSNIQEIQTGIASLHSAIHSFKEPLGISDERMAEALLLMMKMVKFVQQQTFQTQLSTPTEIPGATAQGTQAVCTYCNKMIFDYDSLKLVDPPAYLVEMGNARDCYRDLWEGK</sequence>
<gene>
    <name evidence="1" type="ORF">SASPL_138192</name>
</gene>
<reference evidence="1" key="1">
    <citation type="submission" date="2018-01" db="EMBL/GenBank/DDBJ databases">
        <authorList>
            <person name="Mao J.F."/>
        </authorList>
    </citation>
    <scope>NUCLEOTIDE SEQUENCE</scope>
    <source>
        <strain evidence="1">Huo1</strain>
        <tissue evidence="1">Leaf</tissue>
    </source>
</reference>
<proteinExistence type="predicted"/>
<reference evidence="1" key="2">
    <citation type="submission" date="2020-08" db="EMBL/GenBank/DDBJ databases">
        <title>Plant Genome Project.</title>
        <authorList>
            <person name="Zhang R.-G."/>
        </authorList>
    </citation>
    <scope>NUCLEOTIDE SEQUENCE</scope>
    <source>
        <strain evidence="1">Huo1</strain>
        <tissue evidence="1">Leaf</tissue>
    </source>
</reference>
<evidence type="ECO:0000313" key="2">
    <source>
        <dbReference type="Proteomes" id="UP000298416"/>
    </source>
</evidence>
<dbReference type="EMBL" id="PNBA02000014">
    <property type="protein sequence ID" value="KAG6401339.1"/>
    <property type="molecule type" value="Genomic_DNA"/>
</dbReference>
<dbReference type="AlphaFoldDB" id="A0A8X8ZES3"/>
<accession>A0A8X8ZES3</accession>
<comment type="caution">
    <text evidence="1">The sequence shown here is derived from an EMBL/GenBank/DDBJ whole genome shotgun (WGS) entry which is preliminary data.</text>
</comment>